<comment type="caution">
    <text evidence="1">The sequence shown here is derived from an EMBL/GenBank/DDBJ whole genome shotgun (WGS) entry which is preliminary data.</text>
</comment>
<dbReference type="EMBL" id="CM045771">
    <property type="protein sequence ID" value="KAI7987875.1"/>
    <property type="molecule type" value="Genomic_DNA"/>
</dbReference>
<keyword evidence="2" id="KW-1185">Reference proteome</keyword>
<dbReference type="Proteomes" id="UP001060215">
    <property type="component" value="Chromosome 14"/>
</dbReference>
<evidence type="ECO:0000313" key="2">
    <source>
        <dbReference type="Proteomes" id="UP001060215"/>
    </source>
</evidence>
<gene>
    <name evidence="1" type="ORF">LOK49_LG13G02831</name>
</gene>
<evidence type="ECO:0000313" key="1">
    <source>
        <dbReference type="EMBL" id="KAI7987875.1"/>
    </source>
</evidence>
<reference evidence="1 2" key="1">
    <citation type="journal article" date="2022" name="Plant J.">
        <title>Chromosome-level genome of Camellia lanceoleosa provides a valuable resource for understanding genome evolution and self-incompatibility.</title>
        <authorList>
            <person name="Gong W."/>
            <person name="Xiao S."/>
            <person name="Wang L."/>
            <person name="Liao Z."/>
            <person name="Chang Y."/>
            <person name="Mo W."/>
            <person name="Hu G."/>
            <person name="Li W."/>
            <person name="Zhao G."/>
            <person name="Zhu H."/>
            <person name="Hu X."/>
            <person name="Ji K."/>
            <person name="Xiang X."/>
            <person name="Song Q."/>
            <person name="Yuan D."/>
            <person name="Jin S."/>
            <person name="Zhang L."/>
        </authorList>
    </citation>
    <scope>NUCLEOTIDE SEQUENCE [LARGE SCALE GENOMIC DNA]</scope>
    <source>
        <strain evidence="1">SQ_2022a</strain>
    </source>
</reference>
<organism evidence="1 2">
    <name type="scientific">Camellia lanceoleosa</name>
    <dbReference type="NCBI Taxonomy" id="1840588"/>
    <lineage>
        <taxon>Eukaryota</taxon>
        <taxon>Viridiplantae</taxon>
        <taxon>Streptophyta</taxon>
        <taxon>Embryophyta</taxon>
        <taxon>Tracheophyta</taxon>
        <taxon>Spermatophyta</taxon>
        <taxon>Magnoliopsida</taxon>
        <taxon>eudicotyledons</taxon>
        <taxon>Gunneridae</taxon>
        <taxon>Pentapetalae</taxon>
        <taxon>asterids</taxon>
        <taxon>Ericales</taxon>
        <taxon>Theaceae</taxon>
        <taxon>Camellia</taxon>
    </lineage>
</organism>
<name>A0ACC0FGP3_9ERIC</name>
<protein>
    <submittedName>
        <fullName evidence="1">Uncharacterized protein</fullName>
    </submittedName>
</protein>
<sequence length="99" mass="11447">MMPHNGMFVADLVSKGLFRNFYEKLQAELMLVTLFCSPWFQKRLVVSAQREKATQSYDGGSFLLFQWFPLVAAGSSYSLMVRLDRVNKIYANWNVKNSI</sequence>
<accession>A0ACC0FGP3</accession>
<proteinExistence type="predicted"/>